<evidence type="ECO:0000256" key="2">
    <source>
        <dbReference type="SAM" id="Phobius"/>
    </source>
</evidence>
<feature type="region of interest" description="Disordered" evidence="1">
    <location>
        <begin position="1"/>
        <end position="59"/>
    </location>
</feature>
<dbReference type="Pfam" id="PF20177">
    <property type="entry name" value="DUF6542"/>
    <property type="match status" value="1"/>
</dbReference>
<keyword evidence="2" id="KW-1133">Transmembrane helix</keyword>
<name>A0ABV1V795_9ACTN</name>
<accession>A0ABV1V795</accession>
<reference evidence="4 5" key="1">
    <citation type="submission" date="2024-06" db="EMBL/GenBank/DDBJ databases">
        <title>The Natural Products Discovery Center: Release of the First 8490 Sequenced Strains for Exploring Actinobacteria Biosynthetic Diversity.</title>
        <authorList>
            <person name="Kalkreuter E."/>
            <person name="Kautsar S.A."/>
            <person name="Yang D."/>
            <person name="Bader C.D."/>
            <person name="Teijaro C.N."/>
            <person name="Fluegel L."/>
            <person name="Davis C.M."/>
            <person name="Simpson J.R."/>
            <person name="Lauterbach L."/>
            <person name="Steele A.D."/>
            <person name="Gui C."/>
            <person name="Meng S."/>
            <person name="Li G."/>
            <person name="Viehrig K."/>
            <person name="Ye F."/>
            <person name="Su P."/>
            <person name="Kiefer A.F."/>
            <person name="Nichols A."/>
            <person name="Cepeda A.J."/>
            <person name="Yan W."/>
            <person name="Fan B."/>
            <person name="Jiang Y."/>
            <person name="Adhikari A."/>
            <person name="Zheng C.-J."/>
            <person name="Schuster L."/>
            <person name="Cowan T.M."/>
            <person name="Smanski M.J."/>
            <person name="Chevrette M.G."/>
            <person name="De Carvalho L.P.S."/>
            <person name="Shen B."/>
        </authorList>
    </citation>
    <scope>NUCLEOTIDE SEQUENCE [LARGE SCALE GENOMIC DNA]</scope>
    <source>
        <strain evidence="4 5">NPDC000632</strain>
    </source>
</reference>
<feature type="transmembrane region" description="Helical" evidence="2">
    <location>
        <begin position="131"/>
        <end position="150"/>
    </location>
</feature>
<dbReference type="Proteomes" id="UP001490330">
    <property type="component" value="Unassembled WGS sequence"/>
</dbReference>
<evidence type="ECO:0000256" key="1">
    <source>
        <dbReference type="SAM" id="MobiDB-lite"/>
    </source>
</evidence>
<keyword evidence="2" id="KW-0812">Transmembrane</keyword>
<feature type="transmembrane region" description="Helical" evidence="2">
    <location>
        <begin position="105"/>
        <end position="126"/>
    </location>
</feature>
<feature type="domain" description="DUF6542" evidence="3">
    <location>
        <begin position="79"/>
        <end position="193"/>
    </location>
</feature>
<feature type="compositionally biased region" description="Low complexity" evidence="1">
    <location>
        <begin position="30"/>
        <end position="42"/>
    </location>
</feature>
<dbReference type="InterPro" id="IPR046672">
    <property type="entry name" value="DUF6542"/>
</dbReference>
<organism evidence="4 5">
    <name type="scientific">Streptomyces flaveolus</name>
    <dbReference type="NCBI Taxonomy" id="67297"/>
    <lineage>
        <taxon>Bacteria</taxon>
        <taxon>Bacillati</taxon>
        <taxon>Actinomycetota</taxon>
        <taxon>Actinomycetes</taxon>
        <taxon>Kitasatosporales</taxon>
        <taxon>Streptomycetaceae</taxon>
        <taxon>Streptomyces</taxon>
    </lineage>
</organism>
<feature type="transmembrane region" description="Helical" evidence="2">
    <location>
        <begin position="80"/>
        <end position="99"/>
    </location>
</feature>
<dbReference type="RefSeq" id="WP_350714391.1">
    <property type="nucleotide sequence ID" value="NZ_JBEPCO010000001.1"/>
</dbReference>
<keyword evidence="5" id="KW-1185">Reference proteome</keyword>
<protein>
    <submittedName>
        <fullName evidence="4">DUF6542 domain-containing protein</fullName>
    </submittedName>
</protein>
<evidence type="ECO:0000259" key="3">
    <source>
        <dbReference type="Pfam" id="PF20177"/>
    </source>
</evidence>
<feature type="transmembrane region" description="Helical" evidence="2">
    <location>
        <begin position="162"/>
        <end position="188"/>
    </location>
</feature>
<dbReference type="EMBL" id="JBEPCV010000001">
    <property type="protein sequence ID" value="MER6902367.1"/>
    <property type="molecule type" value="Genomic_DNA"/>
</dbReference>
<sequence>MEQHGTRPAQYGPRRGRTPLPPQGRGAGGKAARPPVRPVLPGAGRGPRRPAAGSRPGAGASAPLVLRVLRRVRATPNPRLTGLGSGLFCAAVMVVLGFLDQVLVGGSLTVYGVLFLPVCVLTAFWVRRGDLLIAPVVVPISFAAGLSTVADRGDGGVGGRLMGLVTALATEAGWLYGGTLAAGSIVLARRIRLVRRRAAAARNRSTAS</sequence>
<proteinExistence type="predicted"/>
<keyword evidence="2" id="KW-0472">Membrane</keyword>
<gene>
    <name evidence="4" type="ORF">ABT322_01045</name>
</gene>
<feature type="compositionally biased region" description="Low complexity" evidence="1">
    <location>
        <begin position="49"/>
        <end position="59"/>
    </location>
</feature>
<comment type="caution">
    <text evidence="4">The sequence shown here is derived from an EMBL/GenBank/DDBJ whole genome shotgun (WGS) entry which is preliminary data.</text>
</comment>
<evidence type="ECO:0000313" key="4">
    <source>
        <dbReference type="EMBL" id="MER6902367.1"/>
    </source>
</evidence>
<evidence type="ECO:0000313" key="5">
    <source>
        <dbReference type="Proteomes" id="UP001490330"/>
    </source>
</evidence>